<organism evidence="1 2">
    <name type="scientific">Thelohanellus kitauei</name>
    <name type="common">Myxosporean</name>
    <dbReference type="NCBI Taxonomy" id="669202"/>
    <lineage>
        <taxon>Eukaryota</taxon>
        <taxon>Metazoa</taxon>
        <taxon>Cnidaria</taxon>
        <taxon>Myxozoa</taxon>
        <taxon>Myxosporea</taxon>
        <taxon>Bivalvulida</taxon>
        <taxon>Platysporina</taxon>
        <taxon>Myxobolidae</taxon>
        <taxon>Thelohanellus</taxon>
    </lineage>
</organism>
<name>A0A0C2JWV3_THEKT</name>
<evidence type="ECO:0000313" key="1">
    <source>
        <dbReference type="EMBL" id="KII73953.1"/>
    </source>
</evidence>
<reference evidence="1 2" key="1">
    <citation type="journal article" date="2014" name="Genome Biol. Evol.">
        <title>The genome of the myxosporean Thelohanellus kitauei shows adaptations to nutrient acquisition within its fish host.</title>
        <authorList>
            <person name="Yang Y."/>
            <person name="Xiong J."/>
            <person name="Zhou Z."/>
            <person name="Huo F."/>
            <person name="Miao W."/>
            <person name="Ran C."/>
            <person name="Liu Y."/>
            <person name="Zhang J."/>
            <person name="Feng J."/>
            <person name="Wang M."/>
            <person name="Wang M."/>
            <person name="Wang L."/>
            <person name="Yao B."/>
        </authorList>
    </citation>
    <scope>NUCLEOTIDE SEQUENCE [LARGE SCALE GENOMIC DNA]</scope>
    <source>
        <strain evidence="1">Wuqing</strain>
    </source>
</reference>
<keyword evidence="2" id="KW-1185">Reference proteome</keyword>
<accession>A0A0C2JWV3</accession>
<protein>
    <submittedName>
        <fullName evidence="1">Uncharacterized protein</fullName>
    </submittedName>
</protein>
<proteinExistence type="predicted"/>
<dbReference type="AlphaFoldDB" id="A0A0C2JWV3"/>
<gene>
    <name evidence="1" type="ORF">RF11_03760</name>
</gene>
<comment type="caution">
    <text evidence="1">The sequence shown here is derived from an EMBL/GenBank/DDBJ whole genome shotgun (WGS) entry which is preliminary data.</text>
</comment>
<dbReference type="Proteomes" id="UP000031668">
    <property type="component" value="Unassembled WGS sequence"/>
</dbReference>
<evidence type="ECO:0000313" key="2">
    <source>
        <dbReference type="Proteomes" id="UP000031668"/>
    </source>
</evidence>
<dbReference type="EMBL" id="JWZT01000584">
    <property type="protein sequence ID" value="KII73953.1"/>
    <property type="molecule type" value="Genomic_DNA"/>
</dbReference>
<sequence length="119" mass="14121">MSARFHYHDDCDSHRVTRLCSIAQNARKFFPETECDFGIVSQLGRGIVLNVKKVSFLHYHNYSQKSSFLECDHESSKLRRNLGRHSGQKYIFYRLNPNLTTVYEPMDVHFTLYEILLRF</sequence>